<keyword evidence="2" id="KW-1185">Reference proteome</keyword>
<proteinExistence type="predicted"/>
<protein>
    <submittedName>
        <fullName evidence="1">Uncharacterized protein</fullName>
    </submittedName>
</protein>
<accession>A0ABY1CAZ3</accession>
<organism evidence="1 2">
    <name type="scientific">Lacrimispora sphenoides JCM 1415</name>
    <dbReference type="NCBI Taxonomy" id="1297793"/>
    <lineage>
        <taxon>Bacteria</taxon>
        <taxon>Bacillati</taxon>
        <taxon>Bacillota</taxon>
        <taxon>Clostridia</taxon>
        <taxon>Lachnospirales</taxon>
        <taxon>Lachnospiraceae</taxon>
        <taxon>Lacrimispora</taxon>
    </lineage>
</organism>
<name>A0ABY1CAZ3_9FIRM</name>
<dbReference type="Proteomes" id="UP000198970">
    <property type="component" value="Chromosome I"/>
</dbReference>
<evidence type="ECO:0000313" key="2">
    <source>
        <dbReference type="Proteomes" id="UP000198970"/>
    </source>
</evidence>
<reference evidence="1 2" key="1">
    <citation type="submission" date="2016-10" db="EMBL/GenBank/DDBJ databases">
        <authorList>
            <person name="Varghese N."/>
            <person name="Submissions S."/>
        </authorList>
    </citation>
    <scope>NUCLEOTIDE SEQUENCE [LARGE SCALE GENOMIC DNA]</scope>
    <source>
        <strain evidence="1 2">ATCC 19403</strain>
    </source>
</reference>
<gene>
    <name evidence="1" type="ORF">SAMN02745906_2610</name>
</gene>
<sequence>MAVTATISAIVGAANIHPYAKIATTAISAIVRYIVNNSLKWTYVIEDVSFRWTKIPNVTLQQRAVELTMRKFYADSNYATVIGSAKTTVYAKNYKD</sequence>
<dbReference type="EMBL" id="LT630003">
    <property type="protein sequence ID" value="SET87430.1"/>
    <property type="molecule type" value="Genomic_DNA"/>
</dbReference>
<evidence type="ECO:0000313" key="1">
    <source>
        <dbReference type="EMBL" id="SET87430.1"/>
    </source>
</evidence>